<evidence type="ECO:0000313" key="1">
    <source>
        <dbReference type="EMBL" id="CAF4773930.1"/>
    </source>
</evidence>
<feature type="non-terminal residue" evidence="1">
    <location>
        <position position="35"/>
    </location>
</feature>
<name>A0A8S3B1B4_9BILA</name>
<dbReference type="Proteomes" id="UP000676336">
    <property type="component" value="Unassembled WGS sequence"/>
</dbReference>
<feature type="non-terminal residue" evidence="1">
    <location>
        <position position="1"/>
    </location>
</feature>
<comment type="caution">
    <text evidence="1">The sequence shown here is derived from an EMBL/GenBank/DDBJ whole genome shotgun (WGS) entry which is preliminary data.</text>
</comment>
<evidence type="ECO:0000313" key="2">
    <source>
        <dbReference type="Proteomes" id="UP000676336"/>
    </source>
</evidence>
<organism evidence="1 2">
    <name type="scientific">Rotaria magnacalcarata</name>
    <dbReference type="NCBI Taxonomy" id="392030"/>
    <lineage>
        <taxon>Eukaryota</taxon>
        <taxon>Metazoa</taxon>
        <taxon>Spiralia</taxon>
        <taxon>Gnathifera</taxon>
        <taxon>Rotifera</taxon>
        <taxon>Eurotatoria</taxon>
        <taxon>Bdelloidea</taxon>
        <taxon>Philodinida</taxon>
        <taxon>Philodinidae</taxon>
        <taxon>Rotaria</taxon>
    </lineage>
</organism>
<sequence>MWPWNMDSPLSDDPNAENYDLNALINDQNQLMLGD</sequence>
<accession>A0A8S3B1B4</accession>
<dbReference type="EMBL" id="CAJOBI010142422">
    <property type="protein sequence ID" value="CAF4773930.1"/>
    <property type="molecule type" value="Genomic_DNA"/>
</dbReference>
<proteinExistence type="predicted"/>
<protein>
    <submittedName>
        <fullName evidence="1">Uncharacterized protein</fullName>
    </submittedName>
</protein>
<gene>
    <name evidence="1" type="ORF">SMN809_LOCUS46053</name>
</gene>
<reference evidence="1" key="1">
    <citation type="submission" date="2021-02" db="EMBL/GenBank/DDBJ databases">
        <authorList>
            <person name="Nowell W R."/>
        </authorList>
    </citation>
    <scope>NUCLEOTIDE SEQUENCE</scope>
</reference>
<dbReference type="AlphaFoldDB" id="A0A8S3B1B4"/>